<gene>
    <name evidence="5" type="ORF">ABL_10157</name>
</gene>
<evidence type="ECO:0000256" key="1">
    <source>
        <dbReference type="ARBA" id="ARBA00009269"/>
    </source>
</evidence>
<dbReference type="HAMAP" id="MF_00573">
    <property type="entry name" value="Ribosomal_eL33"/>
    <property type="match status" value="1"/>
</dbReference>
<dbReference type="InterPro" id="IPR001780">
    <property type="entry name" value="Ribosomal_eL33"/>
</dbReference>
<evidence type="ECO:0000256" key="4">
    <source>
        <dbReference type="SAM" id="MobiDB-lite"/>
    </source>
</evidence>
<dbReference type="VEuPathDB" id="FungiDB:ATCC64974_53060"/>
<dbReference type="Proteomes" id="UP000068243">
    <property type="component" value="Unassembled WGS sequence"/>
</dbReference>
<dbReference type="GO" id="GO:0006412">
    <property type="term" value="P:translation"/>
    <property type="evidence" value="ECO:0007669"/>
    <property type="project" value="InterPro"/>
</dbReference>
<dbReference type="PANTHER" id="PTHR10902">
    <property type="entry name" value="60S RIBOSOMAL PROTEIN L35A"/>
    <property type="match status" value="1"/>
</dbReference>
<dbReference type="PROSITE" id="PS01105">
    <property type="entry name" value="RIBOSOMAL_L35AE"/>
    <property type="match status" value="1"/>
</dbReference>
<dbReference type="InterPro" id="IPR009000">
    <property type="entry name" value="Transl_B-barrel_sf"/>
</dbReference>
<keyword evidence="2 5" id="KW-0689">Ribosomal protein</keyword>
<dbReference type="Gene3D" id="2.40.10.190">
    <property type="entry name" value="translation elongation factor selb, chain A, domain 4"/>
    <property type="match status" value="1"/>
</dbReference>
<dbReference type="SUPFAM" id="SSF50447">
    <property type="entry name" value="Translation proteins"/>
    <property type="match status" value="1"/>
</dbReference>
<dbReference type="GO" id="GO:1990904">
    <property type="term" value="C:ribonucleoprotein complex"/>
    <property type="evidence" value="ECO:0007669"/>
    <property type="project" value="UniProtKB-KW"/>
</dbReference>
<dbReference type="VEuPathDB" id="FungiDB:An02g12120"/>
<dbReference type="Pfam" id="PF01247">
    <property type="entry name" value="Ribosomal_L35Ae"/>
    <property type="match status" value="1"/>
</dbReference>
<keyword evidence="3" id="KW-0687">Ribonucleoprotein</keyword>
<dbReference type="PaxDb" id="5061-CADANGAP00002662"/>
<dbReference type="GO" id="GO:0003735">
    <property type="term" value="F:structural constituent of ribosome"/>
    <property type="evidence" value="ECO:0007669"/>
    <property type="project" value="InterPro"/>
</dbReference>
<feature type="region of interest" description="Disordered" evidence="4">
    <location>
        <begin position="19"/>
        <end position="47"/>
    </location>
</feature>
<dbReference type="OrthoDB" id="1166329at2759"/>
<dbReference type="VEuPathDB" id="FungiDB:M747DRAFT_338904"/>
<evidence type="ECO:0000256" key="3">
    <source>
        <dbReference type="ARBA" id="ARBA00023274"/>
    </source>
</evidence>
<reference evidence="6" key="1">
    <citation type="journal article" date="2016" name="Genome Announc.">
        <title>Draft genome sequence of Aspergillus niger strain An76.</title>
        <authorList>
            <person name="Gong W."/>
            <person name="Cheng Z."/>
            <person name="Zhang H."/>
            <person name="Liu L."/>
            <person name="Gao P."/>
            <person name="Wang L."/>
        </authorList>
    </citation>
    <scope>NUCLEOTIDE SEQUENCE [LARGE SCALE GENOMIC DNA]</scope>
    <source>
        <strain evidence="6">An76</strain>
    </source>
</reference>
<comment type="similarity">
    <text evidence="1">Belongs to the eukaryotic ribosomal protein eL33 family.</text>
</comment>
<dbReference type="VEuPathDB" id="FungiDB:ASPNIDRAFT2_1158491"/>
<organism evidence="5 6">
    <name type="scientific">Aspergillus niger</name>
    <dbReference type="NCBI Taxonomy" id="5061"/>
    <lineage>
        <taxon>Eukaryota</taxon>
        <taxon>Fungi</taxon>
        <taxon>Dikarya</taxon>
        <taxon>Ascomycota</taxon>
        <taxon>Pezizomycotina</taxon>
        <taxon>Eurotiomycetes</taxon>
        <taxon>Eurotiomycetidae</taxon>
        <taxon>Eurotiales</taxon>
        <taxon>Aspergillaceae</taxon>
        <taxon>Aspergillus</taxon>
        <taxon>Aspergillus subgen. Circumdati</taxon>
    </lineage>
</organism>
<comment type="caution">
    <text evidence="5">The sequence shown here is derived from an EMBL/GenBank/DDBJ whole genome shotgun (WGS) entry which is preliminary data.</text>
</comment>
<sequence>MGGKESASCFVSLGRSSQKLSPLLQRGPAGSQESSDYSSPDGKIGQVGWVGMEEPQRSAIDDDLSRMHGEAIYPVMIPRRFSVPGRHVSYQRSKRTVNPNTSLIKIDGVESTEAANFYLGKKVAFVYRAKREVRGSNIRVIWGKVTRPHGNSGVVRAQFRHNLPPKTFGATVRVMLYPSNI</sequence>
<protein>
    <submittedName>
        <fullName evidence="5">60S ribosomal protein L33</fullName>
    </submittedName>
</protein>
<accession>A0A124BZ37</accession>
<name>A0A124BZ37_ASPNG</name>
<dbReference type="EMBL" id="BCMY01000030">
    <property type="protein sequence ID" value="GAQ47496.1"/>
    <property type="molecule type" value="Genomic_DNA"/>
</dbReference>
<dbReference type="InterPro" id="IPR038661">
    <property type="entry name" value="Ribosomal_eL33_sf"/>
</dbReference>
<evidence type="ECO:0000313" key="6">
    <source>
        <dbReference type="Proteomes" id="UP000068243"/>
    </source>
</evidence>
<evidence type="ECO:0000313" key="5">
    <source>
        <dbReference type="EMBL" id="GAQ47496.1"/>
    </source>
</evidence>
<proteinExistence type="inferred from homology"/>
<evidence type="ECO:0000256" key="2">
    <source>
        <dbReference type="ARBA" id="ARBA00022980"/>
    </source>
</evidence>
<dbReference type="InterPro" id="IPR018266">
    <property type="entry name" value="Ribosomal_eL33_CS"/>
</dbReference>
<dbReference type="AlphaFoldDB" id="A0A124BZ37"/>
<dbReference type="FunFam" id="2.40.10.190:FF:000001">
    <property type="entry name" value="60S ribosomal protein L35a"/>
    <property type="match status" value="1"/>
</dbReference>
<dbReference type="GO" id="GO:0005840">
    <property type="term" value="C:ribosome"/>
    <property type="evidence" value="ECO:0007669"/>
    <property type="project" value="UniProtKB-KW"/>
</dbReference>